<dbReference type="EMBL" id="CP002961">
    <property type="protein sequence ID" value="AFK02404.1"/>
    <property type="molecule type" value="Genomic_DNA"/>
</dbReference>
<dbReference type="Pfam" id="PF05402">
    <property type="entry name" value="PqqD"/>
    <property type="match status" value="1"/>
</dbReference>
<accession>A0ABN4AKS8</accession>
<evidence type="ECO:0000313" key="2">
    <source>
        <dbReference type="Proteomes" id="UP000002875"/>
    </source>
</evidence>
<dbReference type="Proteomes" id="UP000002875">
    <property type="component" value="Chromosome"/>
</dbReference>
<evidence type="ECO:0008006" key="3">
    <source>
        <dbReference type="Google" id="ProtNLM"/>
    </source>
</evidence>
<keyword evidence="2" id="KW-1185">Reference proteome</keyword>
<reference evidence="1 2" key="1">
    <citation type="submission" date="2011-07" db="EMBL/GenBank/DDBJ databases">
        <title>The complete genome of chromosome of Emticicia oligotrophica DSM 17448.</title>
        <authorList>
            <consortium name="US DOE Joint Genome Institute (JGI-PGF)"/>
            <person name="Lucas S."/>
            <person name="Han J."/>
            <person name="Lapidus A."/>
            <person name="Bruce D."/>
            <person name="Goodwin L."/>
            <person name="Pitluck S."/>
            <person name="Peters L."/>
            <person name="Kyrpides N."/>
            <person name="Mavromatis K."/>
            <person name="Ivanova N."/>
            <person name="Ovchinnikova G."/>
            <person name="Teshima H."/>
            <person name="Detter J.C."/>
            <person name="Tapia R."/>
            <person name="Han C."/>
            <person name="Land M."/>
            <person name="Hauser L."/>
            <person name="Markowitz V."/>
            <person name="Cheng J.-F."/>
            <person name="Hugenholtz P."/>
            <person name="Woyke T."/>
            <person name="Wu D."/>
            <person name="Tindall B."/>
            <person name="Pomrenke H."/>
            <person name="Brambilla E."/>
            <person name="Klenk H.-P."/>
            <person name="Eisen J.A."/>
        </authorList>
    </citation>
    <scope>NUCLEOTIDE SEQUENCE [LARGE SCALE GENOMIC DNA]</scope>
    <source>
        <strain evidence="1 2">DSM 17448</strain>
    </source>
</reference>
<dbReference type="Gene3D" id="1.10.10.1150">
    <property type="entry name" value="Coenzyme PQQ synthesis protein D (PqqD)"/>
    <property type="match status" value="1"/>
</dbReference>
<proteinExistence type="predicted"/>
<dbReference type="InterPro" id="IPR041881">
    <property type="entry name" value="PqqD_sf"/>
</dbReference>
<name>A0ABN4AKS8_EMTOG</name>
<sequence>MNYQLNTEKILFTQLGEEGVIYDTESNEYVSLNETFFKILQGIENRKTTEQIVRNLCDEYDISEEKCAREVHAALLKLADKKYII</sequence>
<dbReference type="InterPro" id="IPR008792">
    <property type="entry name" value="PQQD"/>
</dbReference>
<gene>
    <name evidence="1" type="ordered locus">Emtol_1255</name>
</gene>
<organism evidence="1 2">
    <name type="scientific">Emticicia oligotrophica (strain DSM 17448 / CIP 109782 / MTCC 6937 / GPTSA100-15)</name>
    <dbReference type="NCBI Taxonomy" id="929562"/>
    <lineage>
        <taxon>Bacteria</taxon>
        <taxon>Pseudomonadati</taxon>
        <taxon>Bacteroidota</taxon>
        <taxon>Cytophagia</taxon>
        <taxon>Cytophagales</taxon>
        <taxon>Leadbetterellaceae</taxon>
        <taxon>Emticicia</taxon>
    </lineage>
</organism>
<protein>
    <recommendedName>
        <fullName evidence="3">PqqD family protein</fullName>
    </recommendedName>
</protein>
<dbReference type="RefSeq" id="WP_015028104.1">
    <property type="nucleotide sequence ID" value="NC_018748.1"/>
</dbReference>
<evidence type="ECO:0000313" key="1">
    <source>
        <dbReference type="EMBL" id="AFK02404.1"/>
    </source>
</evidence>